<name>W4LF45_ENTF1</name>
<dbReference type="InterPro" id="IPR036866">
    <property type="entry name" value="RibonucZ/Hydroxyglut_hydro"/>
</dbReference>
<dbReference type="HOGENOM" id="CLU_048478_0_2_7"/>
<dbReference type="PANTHER" id="PTHR23131">
    <property type="entry name" value="ENDORIBONUCLEASE LACTB2"/>
    <property type="match status" value="1"/>
</dbReference>
<dbReference type="AlphaFoldDB" id="W4LF45"/>
<evidence type="ECO:0000259" key="1">
    <source>
        <dbReference type="SMART" id="SM00849"/>
    </source>
</evidence>
<keyword evidence="3" id="KW-1185">Reference proteome</keyword>
<accession>W4LF45</accession>
<dbReference type="InterPro" id="IPR036388">
    <property type="entry name" value="WH-like_DNA-bd_sf"/>
</dbReference>
<dbReference type="CDD" id="cd07725">
    <property type="entry name" value="TTHA1429-like_MBL-fold"/>
    <property type="match status" value="1"/>
</dbReference>
<sequence length="341" mass="38457">MQVSAQEVAENIYEFQVPLPFKLKEINLFLVKSDDGCLLIDTGTNTPATAEALKANLDYLGVAFGDIRYVAITHFHSDHAGQAGLIQQHSDAVVMMHADSKHFLGSWSDEVGQGPVYMAPDAFFRQHGMPQASIEQFQHMRQRYLSLTLPFEVNQTVDDTDSIRIGDCDFQFVFTPGHAIGHICVYCPQLNLAFTGDHILQRITPNISIHSDKHPLHRNERYNPLGDFFLSLEKTRQLGFSLGLPSHGALITDPEGRIDELLAHHDERLQVMLEAMDQGHQTAYAISRYAFPKYTEAFDHWLMLGETLAHLELLEIRGQIEGVHEDGFIHYRLTAEPAPAR</sequence>
<dbReference type="Pfam" id="PF00753">
    <property type="entry name" value="Lactamase_B"/>
    <property type="match status" value="1"/>
</dbReference>
<dbReference type="SUPFAM" id="SSF56281">
    <property type="entry name" value="Metallo-hydrolase/oxidoreductase"/>
    <property type="match status" value="1"/>
</dbReference>
<proteinExistence type="predicted"/>
<dbReference type="PANTHER" id="PTHR23131:SF4">
    <property type="entry name" value="METALLO-BETA-LACTAMASE SUPERFAMILY POTEIN"/>
    <property type="match status" value="1"/>
</dbReference>
<dbReference type="Gene3D" id="1.10.10.10">
    <property type="entry name" value="Winged helix-like DNA-binding domain superfamily/Winged helix DNA-binding domain"/>
    <property type="match status" value="1"/>
</dbReference>
<reference evidence="2 3" key="1">
    <citation type="journal article" date="2014" name="Nature">
        <title>An environmental bacterial taxon with a large and distinct metabolic repertoire.</title>
        <authorList>
            <person name="Wilson M.C."/>
            <person name="Mori T."/>
            <person name="Ruckert C."/>
            <person name="Uria A.R."/>
            <person name="Helf M.J."/>
            <person name="Takada K."/>
            <person name="Gernert C."/>
            <person name="Steffens U.A."/>
            <person name="Heycke N."/>
            <person name="Schmitt S."/>
            <person name="Rinke C."/>
            <person name="Helfrich E.J."/>
            <person name="Brachmann A.O."/>
            <person name="Gurgui C."/>
            <person name="Wakimoto T."/>
            <person name="Kracht M."/>
            <person name="Crusemann M."/>
            <person name="Hentschel U."/>
            <person name="Abe I."/>
            <person name="Matsunaga S."/>
            <person name="Kalinowski J."/>
            <person name="Takeyama H."/>
            <person name="Piel J."/>
        </authorList>
    </citation>
    <scope>NUCLEOTIDE SEQUENCE [LARGE SCALE GENOMIC DNA]</scope>
    <source>
        <strain evidence="3">TSY1</strain>
    </source>
</reference>
<organism evidence="2 3">
    <name type="scientific">Entotheonella factor</name>
    <dbReference type="NCBI Taxonomy" id="1429438"/>
    <lineage>
        <taxon>Bacteria</taxon>
        <taxon>Pseudomonadati</taxon>
        <taxon>Nitrospinota/Tectimicrobiota group</taxon>
        <taxon>Candidatus Tectimicrobiota</taxon>
        <taxon>Candidatus Entotheonellia</taxon>
        <taxon>Candidatus Entotheonellales</taxon>
        <taxon>Candidatus Entotheonellaceae</taxon>
        <taxon>Candidatus Entotheonella</taxon>
    </lineage>
</organism>
<dbReference type="SMART" id="SM00849">
    <property type="entry name" value="Lactamase_B"/>
    <property type="match status" value="1"/>
</dbReference>
<dbReference type="Proteomes" id="UP000019141">
    <property type="component" value="Unassembled WGS sequence"/>
</dbReference>
<protein>
    <recommendedName>
        <fullName evidence="1">Metallo-beta-lactamase domain-containing protein</fullName>
    </recommendedName>
</protein>
<evidence type="ECO:0000313" key="3">
    <source>
        <dbReference type="Proteomes" id="UP000019141"/>
    </source>
</evidence>
<dbReference type="EMBL" id="AZHW01000773">
    <property type="protein sequence ID" value="ETW96544.1"/>
    <property type="molecule type" value="Genomic_DNA"/>
</dbReference>
<evidence type="ECO:0000313" key="2">
    <source>
        <dbReference type="EMBL" id="ETW96544.1"/>
    </source>
</evidence>
<comment type="caution">
    <text evidence="2">The sequence shown here is derived from an EMBL/GenBank/DDBJ whole genome shotgun (WGS) entry which is preliminary data.</text>
</comment>
<dbReference type="InterPro" id="IPR001279">
    <property type="entry name" value="Metallo-B-lactamas"/>
</dbReference>
<dbReference type="Gene3D" id="3.60.15.10">
    <property type="entry name" value="Ribonuclease Z/Hydroxyacylglutathione hydrolase-like"/>
    <property type="match status" value="1"/>
</dbReference>
<gene>
    <name evidence="2" type="ORF">ETSY1_26160</name>
</gene>
<dbReference type="InterPro" id="IPR050662">
    <property type="entry name" value="Sec-metab_biosynth-thioest"/>
</dbReference>
<feature type="domain" description="Metallo-beta-lactamase" evidence="1">
    <location>
        <begin position="25"/>
        <end position="247"/>
    </location>
</feature>